<feature type="transmembrane region" description="Helical" evidence="19">
    <location>
        <begin position="134"/>
        <end position="151"/>
    </location>
</feature>
<keyword evidence="14" id="KW-0753">Steroid metabolism</keyword>
<evidence type="ECO:0000256" key="16">
    <source>
        <dbReference type="ARBA" id="ARBA00031227"/>
    </source>
</evidence>
<dbReference type="GO" id="GO:0050613">
    <property type="term" value="F:Delta14-sterol reductase activity"/>
    <property type="evidence" value="ECO:0007669"/>
    <property type="project" value="UniProtKB-EC"/>
</dbReference>
<evidence type="ECO:0000313" key="22">
    <source>
        <dbReference type="Proteomes" id="UP000011087"/>
    </source>
</evidence>
<dbReference type="OrthoDB" id="10262235at2759"/>
<keyword evidence="8 19" id="KW-1133">Transmembrane helix</keyword>
<evidence type="ECO:0000256" key="14">
    <source>
        <dbReference type="ARBA" id="ARBA00023221"/>
    </source>
</evidence>
<feature type="transmembrane region" description="Helical" evidence="19">
    <location>
        <begin position="256"/>
        <end position="274"/>
    </location>
</feature>
<reference evidence="22" key="2">
    <citation type="submission" date="2012-11" db="EMBL/GenBank/DDBJ databases">
        <authorList>
            <person name="Kuo A."/>
            <person name="Curtis B.A."/>
            <person name="Tanifuji G."/>
            <person name="Burki F."/>
            <person name="Gruber A."/>
            <person name="Irimia M."/>
            <person name="Maruyama S."/>
            <person name="Arias M.C."/>
            <person name="Ball S.G."/>
            <person name="Gile G.H."/>
            <person name="Hirakawa Y."/>
            <person name="Hopkins J.F."/>
            <person name="Rensing S.A."/>
            <person name="Schmutz J."/>
            <person name="Symeonidi A."/>
            <person name="Elias M."/>
            <person name="Eveleigh R.J."/>
            <person name="Herman E.K."/>
            <person name="Klute M.J."/>
            <person name="Nakayama T."/>
            <person name="Obornik M."/>
            <person name="Reyes-Prieto A."/>
            <person name="Armbrust E.V."/>
            <person name="Aves S.J."/>
            <person name="Beiko R.G."/>
            <person name="Coutinho P."/>
            <person name="Dacks J.B."/>
            <person name="Durnford D.G."/>
            <person name="Fast N.M."/>
            <person name="Green B.R."/>
            <person name="Grisdale C."/>
            <person name="Hempe F."/>
            <person name="Henrissat B."/>
            <person name="Hoppner M.P."/>
            <person name="Ishida K.-I."/>
            <person name="Kim E."/>
            <person name="Koreny L."/>
            <person name="Kroth P.G."/>
            <person name="Liu Y."/>
            <person name="Malik S.-B."/>
            <person name="Maier U.G."/>
            <person name="McRose D."/>
            <person name="Mock T."/>
            <person name="Neilson J.A."/>
            <person name="Onodera N.T."/>
            <person name="Poole A.M."/>
            <person name="Pritham E.J."/>
            <person name="Richards T.A."/>
            <person name="Rocap G."/>
            <person name="Roy S.W."/>
            <person name="Sarai C."/>
            <person name="Schaack S."/>
            <person name="Shirato S."/>
            <person name="Slamovits C.H."/>
            <person name="Spencer D.F."/>
            <person name="Suzuki S."/>
            <person name="Worden A.Z."/>
            <person name="Zauner S."/>
            <person name="Barry K."/>
            <person name="Bell C."/>
            <person name="Bharti A.K."/>
            <person name="Crow J.A."/>
            <person name="Grimwood J."/>
            <person name="Kramer R."/>
            <person name="Lindquist E."/>
            <person name="Lucas S."/>
            <person name="Salamov A."/>
            <person name="McFadden G.I."/>
            <person name="Lane C.E."/>
            <person name="Keeling P.J."/>
            <person name="Gray M.W."/>
            <person name="Grigoriev I.V."/>
            <person name="Archibald J.M."/>
        </authorList>
    </citation>
    <scope>NUCLEOTIDE SEQUENCE</scope>
    <source>
        <strain evidence="22">CCMP2712</strain>
    </source>
</reference>
<keyword evidence="12 19" id="KW-0472">Membrane</keyword>
<evidence type="ECO:0000256" key="3">
    <source>
        <dbReference type="ARBA" id="ARBA00012413"/>
    </source>
</evidence>
<keyword evidence="7" id="KW-0752">Steroid biosynthesis</keyword>
<comment type="similarity">
    <text evidence="2">Belongs to the ERG4/ERG24 family.</text>
</comment>
<dbReference type="KEGG" id="gtt:GUITHDRAFT_159295"/>
<dbReference type="GO" id="GO:0016126">
    <property type="term" value="P:sterol biosynthetic process"/>
    <property type="evidence" value="ECO:0007669"/>
    <property type="project" value="UniProtKB-KW"/>
</dbReference>
<dbReference type="EC" id="1.3.1.70" evidence="3"/>
<dbReference type="PANTHER" id="PTHR21257:SF52">
    <property type="entry name" value="DELTA(14)-STEROL REDUCTASE TM7SF2"/>
    <property type="match status" value="1"/>
</dbReference>
<evidence type="ECO:0000256" key="19">
    <source>
        <dbReference type="SAM" id="Phobius"/>
    </source>
</evidence>
<dbReference type="EMBL" id="JH992974">
    <property type="protein sequence ID" value="EKX51861.1"/>
    <property type="molecule type" value="Genomic_DNA"/>
</dbReference>
<dbReference type="Gene3D" id="1.20.120.1630">
    <property type="match status" value="1"/>
</dbReference>
<dbReference type="PaxDb" id="55529-EKX51861"/>
<dbReference type="RefSeq" id="XP_005838841.1">
    <property type="nucleotide sequence ID" value="XM_005838784.1"/>
</dbReference>
<reference evidence="20 22" key="1">
    <citation type="journal article" date="2012" name="Nature">
        <title>Algal genomes reveal evolutionary mosaicism and the fate of nucleomorphs.</title>
        <authorList>
            <consortium name="DOE Joint Genome Institute"/>
            <person name="Curtis B.A."/>
            <person name="Tanifuji G."/>
            <person name="Burki F."/>
            <person name="Gruber A."/>
            <person name="Irimia M."/>
            <person name="Maruyama S."/>
            <person name="Arias M.C."/>
            <person name="Ball S.G."/>
            <person name="Gile G.H."/>
            <person name="Hirakawa Y."/>
            <person name="Hopkins J.F."/>
            <person name="Kuo A."/>
            <person name="Rensing S.A."/>
            <person name="Schmutz J."/>
            <person name="Symeonidi A."/>
            <person name="Elias M."/>
            <person name="Eveleigh R.J."/>
            <person name="Herman E.K."/>
            <person name="Klute M.J."/>
            <person name="Nakayama T."/>
            <person name="Obornik M."/>
            <person name="Reyes-Prieto A."/>
            <person name="Armbrust E.V."/>
            <person name="Aves S.J."/>
            <person name="Beiko R.G."/>
            <person name="Coutinho P."/>
            <person name="Dacks J.B."/>
            <person name="Durnford D.G."/>
            <person name="Fast N.M."/>
            <person name="Green B.R."/>
            <person name="Grisdale C.J."/>
            <person name="Hempel F."/>
            <person name="Henrissat B."/>
            <person name="Hoppner M.P."/>
            <person name="Ishida K."/>
            <person name="Kim E."/>
            <person name="Koreny L."/>
            <person name="Kroth P.G."/>
            <person name="Liu Y."/>
            <person name="Malik S.B."/>
            <person name="Maier U.G."/>
            <person name="McRose D."/>
            <person name="Mock T."/>
            <person name="Neilson J.A."/>
            <person name="Onodera N.T."/>
            <person name="Poole A.M."/>
            <person name="Pritham E.J."/>
            <person name="Richards T.A."/>
            <person name="Rocap G."/>
            <person name="Roy S.W."/>
            <person name="Sarai C."/>
            <person name="Schaack S."/>
            <person name="Shirato S."/>
            <person name="Slamovits C.H."/>
            <person name="Spencer D.F."/>
            <person name="Suzuki S."/>
            <person name="Worden A.Z."/>
            <person name="Zauner S."/>
            <person name="Barry K."/>
            <person name="Bell C."/>
            <person name="Bharti A.K."/>
            <person name="Crow J.A."/>
            <person name="Grimwood J."/>
            <person name="Kramer R."/>
            <person name="Lindquist E."/>
            <person name="Lucas S."/>
            <person name="Salamov A."/>
            <person name="McFadden G.I."/>
            <person name="Lane C.E."/>
            <person name="Keeling P.J."/>
            <person name="Gray M.W."/>
            <person name="Grigoriev I.V."/>
            <person name="Archibald J.M."/>
        </authorList>
    </citation>
    <scope>NUCLEOTIDE SEQUENCE</scope>
    <source>
        <strain evidence="20 22">CCMP2712</strain>
    </source>
</reference>
<dbReference type="GO" id="GO:0005789">
    <property type="term" value="C:endoplasmic reticulum membrane"/>
    <property type="evidence" value="ECO:0007669"/>
    <property type="project" value="TreeGrafter"/>
</dbReference>
<proteinExistence type="inferred from homology"/>
<evidence type="ECO:0000313" key="20">
    <source>
        <dbReference type="EMBL" id="EKX51861.1"/>
    </source>
</evidence>
<protein>
    <recommendedName>
        <fullName evidence="18">Delta(14)-sterol reductase</fullName>
        <ecNumber evidence="3">1.3.1.70</ecNumber>
    </recommendedName>
    <alternativeName>
        <fullName evidence="15">C-14 sterol reductase</fullName>
    </alternativeName>
    <alternativeName>
        <fullName evidence="16">Sterol C14-reductase</fullName>
    </alternativeName>
</protein>
<keyword evidence="6" id="KW-0521">NADP</keyword>
<evidence type="ECO:0000256" key="9">
    <source>
        <dbReference type="ARBA" id="ARBA00023002"/>
    </source>
</evidence>
<keyword evidence="22" id="KW-1185">Reference proteome</keyword>
<name>L1JTI5_GUITC</name>
<evidence type="ECO:0000256" key="12">
    <source>
        <dbReference type="ARBA" id="ARBA00023136"/>
    </source>
</evidence>
<dbReference type="InterPro" id="IPR001171">
    <property type="entry name" value="ERG24_DHCR-like"/>
</dbReference>
<dbReference type="PANTHER" id="PTHR21257">
    <property type="entry name" value="DELTA(14)-STEROL REDUCTASE"/>
    <property type="match status" value="1"/>
</dbReference>
<evidence type="ECO:0000256" key="2">
    <source>
        <dbReference type="ARBA" id="ARBA00005402"/>
    </source>
</evidence>
<gene>
    <name evidence="20" type="ORF">GUITHDRAFT_159295</name>
</gene>
<dbReference type="GeneID" id="17308646"/>
<dbReference type="HOGENOM" id="CLU_015631_0_3_1"/>
<evidence type="ECO:0000256" key="5">
    <source>
        <dbReference type="ARBA" id="ARBA00022692"/>
    </source>
</evidence>
<feature type="transmembrane region" description="Helical" evidence="19">
    <location>
        <begin position="12"/>
        <end position="31"/>
    </location>
</feature>
<evidence type="ECO:0000256" key="7">
    <source>
        <dbReference type="ARBA" id="ARBA00022955"/>
    </source>
</evidence>
<evidence type="ECO:0000256" key="11">
    <source>
        <dbReference type="ARBA" id="ARBA00023098"/>
    </source>
</evidence>
<evidence type="ECO:0000256" key="4">
    <source>
        <dbReference type="ARBA" id="ARBA00022516"/>
    </source>
</evidence>
<dbReference type="eggNOG" id="KOG1435">
    <property type="taxonomic scope" value="Eukaryota"/>
</dbReference>
<evidence type="ECO:0000256" key="1">
    <source>
        <dbReference type="ARBA" id="ARBA00004141"/>
    </source>
</evidence>
<evidence type="ECO:0000256" key="6">
    <source>
        <dbReference type="ARBA" id="ARBA00022857"/>
    </source>
</evidence>
<dbReference type="Pfam" id="PF01222">
    <property type="entry name" value="ERG4_ERG24"/>
    <property type="match status" value="1"/>
</dbReference>
<keyword evidence="9" id="KW-0560">Oxidoreductase</keyword>
<dbReference type="AlphaFoldDB" id="L1JTI5"/>
<feature type="transmembrane region" description="Helical" evidence="19">
    <location>
        <begin position="62"/>
        <end position="81"/>
    </location>
</feature>
<evidence type="ECO:0000256" key="17">
    <source>
        <dbReference type="ARBA" id="ARBA00060577"/>
    </source>
</evidence>
<dbReference type="Proteomes" id="UP000011087">
    <property type="component" value="Unassembled WGS sequence"/>
</dbReference>
<organism evidence="20">
    <name type="scientific">Guillardia theta (strain CCMP2712)</name>
    <name type="common">Cryptophyte</name>
    <dbReference type="NCBI Taxonomy" id="905079"/>
    <lineage>
        <taxon>Eukaryota</taxon>
        <taxon>Cryptophyceae</taxon>
        <taxon>Pyrenomonadales</taxon>
        <taxon>Geminigeraceae</taxon>
        <taxon>Guillardia</taxon>
    </lineage>
</organism>
<feature type="transmembrane region" description="Helical" evidence="19">
    <location>
        <begin position="109"/>
        <end position="128"/>
    </location>
</feature>
<feature type="transmembrane region" description="Helical" evidence="19">
    <location>
        <begin position="356"/>
        <end position="380"/>
    </location>
</feature>
<keyword evidence="5 19" id="KW-0812">Transmembrane</keyword>
<evidence type="ECO:0000256" key="8">
    <source>
        <dbReference type="ARBA" id="ARBA00022989"/>
    </source>
</evidence>
<reference evidence="21" key="3">
    <citation type="submission" date="2016-03" db="UniProtKB">
        <authorList>
            <consortium name="EnsemblProtists"/>
        </authorList>
    </citation>
    <scope>IDENTIFICATION</scope>
</reference>
<dbReference type="FunFam" id="1.20.120.1630:FF:000011">
    <property type="entry name" value="Delta(14)-sterol reductase"/>
    <property type="match status" value="1"/>
</dbReference>
<dbReference type="EnsemblProtists" id="EKX51861">
    <property type="protein sequence ID" value="EKX51861"/>
    <property type="gene ID" value="GUITHDRAFT_159295"/>
</dbReference>
<keyword evidence="4" id="KW-0444">Lipid biosynthesis</keyword>
<evidence type="ECO:0000256" key="18">
    <source>
        <dbReference type="ARBA" id="ARBA00069705"/>
    </source>
</evidence>
<dbReference type="OMA" id="EWCELRP"/>
<evidence type="ECO:0000313" key="21">
    <source>
        <dbReference type="EnsemblProtists" id="EKX51861"/>
    </source>
</evidence>
<sequence length="419" mass="47554">MGKTTEYEFGGPIGTTINMIVLPLVVVFLYLACPNGESSGFCLRGVDVFQLKHMPIPGLSQLFSLDAFAMCAGWFLFLVFLERILPYKVGQGVELSNGQRLKYRINGHLTFWVSLFVAEHFIDLSILYDKYLELAVAAISLSILLSVYLYLSSFKKGALLAKGGNTGCAPYDFWMGRELNPRVGDFDLKVFCELRPGLIGWMLLNLGMLQKQRQLNNGSVSTSMLLVNAFQGLYVWDALYNEEAVLTTMDVTTDGFGYMLCFGDLAWVPFTYSLPARYLVTHNAGLSDEILLAFALLGMLGFYVFRASNSQKDAFRRDPQSEEVKHLKYLKTERGTSLIVSGWWGLARKINYTGDWFFGLSWSLFTGFGSILTYFYPIYFAALLAHRAWRDDHACSLKYGADWKKFKEMVPYVFFPWLF</sequence>
<keyword evidence="10" id="KW-0756">Sterol biosynthesis</keyword>
<keyword evidence="13" id="KW-1207">Sterol metabolism</keyword>
<feature type="transmembrane region" description="Helical" evidence="19">
    <location>
        <begin position="286"/>
        <end position="305"/>
    </location>
</feature>
<evidence type="ECO:0000256" key="15">
    <source>
        <dbReference type="ARBA" id="ARBA00030165"/>
    </source>
</evidence>
<dbReference type="STRING" id="905079.L1JTI5"/>
<keyword evidence="11" id="KW-0443">Lipid metabolism</keyword>
<comment type="subcellular location">
    <subcellularLocation>
        <location evidence="1">Membrane</location>
        <topology evidence="1">Multi-pass membrane protein</topology>
    </subcellularLocation>
</comment>
<accession>L1JTI5</accession>
<evidence type="ECO:0000256" key="13">
    <source>
        <dbReference type="ARBA" id="ARBA00023166"/>
    </source>
</evidence>
<evidence type="ECO:0000256" key="10">
    <source>
        <dbReference type="ARBA" id="ARBA00023011"/>
    </source>
</evidence>
<comment type="pathway">
    <text evidence="17">Steroid biosynthesis.</text>
</comment>